<dbReference type="SUPFAM" id="SSF55729">
    <property type="entry name" value="Acyl-CoA N-acyltransferases (Nat)"/>
    <property type="match status" value="1"/>
</dbReference>
<keyword evidence="5" id="KW-1185">Reference proteome</keyword>
<evidence type="ECO:0000313" key="4">
    <source>
        <dbReference type="EMBL" id="WDA57506.1"/>
    </source>
</evidence>
<evidence type="ECO:0000256" key="2">
    <source>
        <dbReference type="ARBA" id="ARBA00023315"/>
    </source>
</evidence>
<proteinExistence type="predicted"/>
<dbReference type="Pfam" id="PF00583">
    <property type="entry name" value="Acetyltransf_1"/>
    <property type="match status" value="1"/>
</dbReference>
<dbReference type="EMBL" id="CP115165">
    <property type="protein sequence ID" value="WDA57506.1"/>
    <property type="molecule type" value="Genomic_DNA"/>
</dbReference>
<dbReference type="PANTHER" id="PTHR43877">
    <property type="entry name" value="AMINOALKYLPHOSPHONATE N-ACETYLTRANSFERASE-RELATED-RELATED"/>
    <property type="match status" value="1"/>
</dbReference>
<organism evidence="4 5">
    <name type="scientific">Deinococcus aquaticus</name>
    <dbReference type="NCBI Taxonomy" id="328692"/>
    <lineage>
        <taxon>Bacteria</taxon>
        <taxon>Thermotogati</taxon>
        <taxon>Deinococcota</taxon>
        <taxon>Deinococci</taxon>
        <taxon>Deinococcales</taxon>
        <taxon>Deinococcaceae</taxon>
        <taxon>Deinococcus</taxon>
    </lineage>
</organism>
<dbReference type="InterPro" id="IPR016181">
    <property type="entry name" value="Acyl_CoA_acyltransferase"/>
</dbReference>
<dbReference type="Gene3D" id="3.40.630.30">
    <property type="match status" value="1"/>
</dbReference>
<dbReference type="EC" id="2.3.1.-" evidence="4"/>
<name>A0ABY7V0K5_9DEIO</name>
<protein>
    <submittedName>
        <fullName evidence="4">GNAT family N-acetyltransferase</fullName>
        <ecNumber evidence="4">2.3.1.-</ecNumber>
    </submittedName>
</protein>
<dbReference type="PROSITE" id="PS51186">
    <property type="entry name" value="GNAT"/>
    <property type="match status" value="1"/>
</dbReference>
<feature type="domain" description="N-acetyltransferase" evidence="3">
    <location>
        <begin position="6"/>
        <end position="157"/>
    </location>
</feature>
<dbReference type="RefSeq" id="WP_273987444.1">
    <property type="nucleotide sequence ID" value="NZ_BAABQT010000007.1"/>
</dbReference>
<evidence type="ECO:0000259" key="3">
    <source>
        <dbReference type="PROSITE" id="PS51186"/>
    </source>
</evidence>
<gene>
    <name evidence="4" type="ORF">M8445_09020</name>
</gene>
<sequence>MNESNLRVRPLVSTDFEQVRPMLLDMGFVEDEGALAARFPALCTHLDWGLLGAFEDERLLGYAAAQDYGPHVRSGDSHRTAKLHDLYTAPDCRRRGVARALMRGVEAWACARPLRYVFWYANTREAGPAYERLGYTAADAGQEGYLFFEIDLGDPATRIPHPERGS</sequence>
<evidence type="ECO:0000313" key="5">
    <source>
        <dbReference type="Proteomes" id="UP001217044"/>
    </source>
</evidence>
<dbReference type="CDD" id="cd04301">
    <property type="entry name" value="NAT_SF"/>
    <property type="match status" value="1"/>
</dbReference>
<evidence type="ECO:0000256" key="1">
    <source>
        <dbReference type="ARBA" id="ARBA00022679"/>
    </source>
</evidence>
<reference evidence="4 5" key="1">
    <citation type="submission" date="2022-12" db="EMBL/GenBank/DDBJ databases">
        <title>Genome Sequence of Deinococcus aquaticus Type Strain PB314.</title>
        <authorList>
            <person name="Albert C."/>
            <person name="Hill J."/>
            <person name="Boren L."/>
            <person name="Scholz-Ng S."/>
            <person name="Fatema N."/>
            <person name="Grosso R."/>
            <person name="Soboslay E."/>
            <person name="Tuohy J."/>
        </authorList>
    </citation>
    <scope>NUCLEOTIDE SEQUENCE [LARGE SCALE GENOMIC DNA]</scope>
    <source>
        <strain evidence="4 5">PB-314</strain>
    </source>
</reference>
<keyword evidence="2 4" id="KW-0012">Acyltransferase</keyword>
<dbReference type="InterPro" id="IPR000182">
    <property type="entry name" value="GNAT_dom"/>
</dbReference>
<dbReference type="InterPro" id="IPR050832">
    <property type="entry name" value="Bact_Acetyltransf"/>
</dbReference>
<dbReference type="GO" id="GO:0016746">
    <property type="term" value="F:acyltransferase activity"/>
    <property type="evidence" value="ECO:0007669"/>
    <property type="project" value="UniProtKB-KW"/>
</dbReference>
<dbReference type="Proteomes" id="UP001217044">
    <property type="component" value="Chromosome"/>
</dbReference>
<keyword evidence="1 4" id="KW-0808">Transferase</keyword>
<accession>A0ABY7V0K5</accession>